<dbReference type="AlphaFoldDB" id="A0A0R1RD10"/>
<sequence>MTQRVQIVLGSKRFLKRFFKEYQTPLLFMKPLTKGANYGLLDVEAKVPFVAPMAYDTLAMDGSIENRGYIQLAYYHLTEDEVPVFTDQFKTLLKQRDQLQGNLALGLFVKDDKARDYLVLSQWERTLDVFASKSTPLWKPINKFMERAAKGQGYHDANYQIISPDDEDNDEKDD</sequence>
<dbReference type="EMBL" id="AZEU01000045">
    <property type="protein sequence ID" value="KRL52133.1"/>
    <property type="molecule type" value="Genomic_DNA"/>
</dbReference>
<dbReference type="PATRIC" id="fig|1423769.4.peg.2930"/>
<protein>
    <recommendedName>
        <fullName evidence="3">ABM domain-containing protein</fullName>
    </recommendedName>
</protein>
<gene>
    <name evidence="1" type="ORF">FD01_GL002720</name>
</gene>
<dbReference type="OrthoDB" id="2295394at2"/>
<dbReference type="RefSeq" id="WP_054715021.1">
    <property type="nucleotide sequence ID" value="NZ_AZEU01000045.1"/>
</dbReference>
<name>A0A0R1RD10_9LACO</name>
<comment type="caution">
    <text evidence="1">The sequence shown here is derived from an EMBL/GenBank/DDBJ whole genome shotgun (WGS) entry which is preliminary data.</text>
</comment>
<evidence type="ECO:0008006" key="3">
    <source>
        <dbReference type="Google" id="ProtNLM"/>
    </source>
</evidence>
<evidence type="ECO:0000313" key="1">
    <source>
        <dbReference type="EMBL" id="KRL52133.1"/>
    </source>
</evidence>
<organism evidence="1 2">
    <name type="scientific">Lacticaseibacillus manihotivorans DSM 13343 = JCM 12514</name>
    <dbReference type="NCBI Taxonomy" id="1423769"/>
    <lineage>
        <taxon>Bacteria</taxon>
        <taxon>Bacillati</taxon>
        <taxon>Bacillota</taxon>
        <taxon>Bacilli</taxon>
        <taxon>Lactobacillales</taxon>
        <taxon>Lactobacillaceae</taxon>
        <taxon>Lacticaseibacillus</taxon>
    </lineage>
</organism>
<dbReference type="Proteomes" id="UP000051790">
    <property type="component" value="Unassembled WGS sequence"/>
</dbReference>
<dbReference type="Gene3D" id="3.30.70.100">
    <property type="match status" value="1"/>
</dbReference>
<keyword evidence="2" id="KW-1185">Reference proteome</keyword>
<proteinExistence type="predicted"/>
<reference evidence="1 2" key="1">
    <citation type="journal article" date="2015" name="Genome Announc.">
        <title>Expanding the biotechnology potential of lactobacilli through comparative genomics of 213 strains and associated genera.</title>
        <authorList>
            <person name="Sun Z."/>
            <person name="Harris H.M."/>
            <person name="McCann A."/>
            <person name="Guo C."/>
            <person name="Argimon S."/>
            <person name="Zhang W."/>
            <person name="Yang X."/>
            <person name="Jeffery I.B."/>
            <person name="Cooney J.C."/>
            <person name="Kagawa T.F."/>
            <person name="Liu W."/>
            <person name="Song Y."/>
            <person name="Salvetti E."/>
            <person name="Wrobel A."/>
            <person name="Rasinkangas P."/>
            <person name="Parkhill J."/>
            <person name="Rea M.C."/>
            <person name="O'Sullivan O."/>
            <person name="Ritari J."/>
            <person name="Douillard F.P."/>
            <person name="Paul Ross R."/>
            <person name="Yang R."/>
            <person name="Briner A.E."/>
            <person name="Felis G.E."/>
            <person name="de Vos W.M."/>
            <person name="Barrangou R."/>
            <person name="Klaenhammer T.R."/>
            <person name="Caufield P.W."/>
            <person name="Cui Y."/>
            <person name="Zhang H."/>
            <person name="O'Toole P.W."/>
        </authorList>
    </citation>
    <scope>NUCLEOTIDE SEQUENCE [LARGE SCALE GENOMIC DNA]</scope>
    <source>
        <strain evidence="1 2">DSM 13343</strain>
    </source>
</reference>
<evidence type="ECO:0000313" key="2">
    <source>
        <dbReference type="Proteomes" id="UP000051790"/>
    </source>
</evidence>
<accession>A0A0R1RD10</accession>